<protein>
    <submittedName>
        <fullName evidence="2">Uncharacterized protein</fullName>
    </submittedName>
</protein>
<evidence type="ECO:0000313" key="2">
    <source>
        <dbReference type="EMBL" id="BBI92105.1"/>
    </source>
</evidence>
<evidence type="ECO:0000256" key="1">
    <source>
        <dbReference type="SAM" id="MobiDB-lite"/>
    </source>
</evidence>
<dbReference type="AlphaFoldDB" id="A0A455VQ70"/>
<feature type="region of interest" description="Disordered" evidence="1">
    <location>
        <begin position="53"/>
        <end position="76"/>
    </location>
</feature>
<reference evidence="2 3" key="1">
    <citation type="submission" date="2019-03" db="EMBL/GenBank/DDBJ databases">
        <title>The genome sequence of Candidatus Serratia symbiotica strain IS.</title>
        <authorList>
            <person name="Nikoh N."/>
            <person name="Koga R."/>
            <person name="Oshima K."/>
            <person name="Hattori M."/>
            <person name="Fukatsu T."/>
        </authorList>
    </citation>
    <scope>NUCLEOTIDE SEQUENCE [LARGE SCALE GENOMIC DNA]</scope>
    <source>
        <strain evidence="2 3">IS</strain>
    </source>
</reference>
<feature type="compositionally biased region" description="Polar residues" evidence="1">
    <location>
        <begin position="67"/>
        <end position="76"/>
    </location>
</feature>
<proteinExistence type="predicted"/>
<organism evidence="2 3">
    <name type="scientific">Serratia symbiotica</name>
    <dbReference type="NCBI Taxonomy" id="138074"/>
    <lineage>
        <taxon>Bacteria</taxon>
        <taxon>Pseudomonadati</taxon>
        <taxon>Pseudomonadota</taxon>
        <taxon>Gammaproteobacteria</taxon>
        <taxon>Enterobacterales</taxon>
        <taxon>Yersiniaceae</taxon>
        <taxon>Serratia</taxon>
    </lineage>
</organism>
<dbReference type="Proteomes" id="UP000324392">
    <property type="component" value="Chromosome"/>
</dbReference>
<dbReference type="PROSITE" id="PS51257">
    <property type="entry name" value="PROKAR_LIPOPROTEIN"/>
    <property type="match status" value="1"/>
</dbReference>
<accession>A0A455VQ70</accession>
<evidence type="ECO:0000313" key="3">
    <source>
        <dbReference type="Proteomes" id="UP000324392"/>
    </source>
</evidence>
<sequence length="76" mass="8236">MEYRVGGRIIGEAMPAATPSAGAACHDIGPQVWFYEKPGELIDRRQAARKAEHSDIISRGYHGAGQDKTNSVTHNS</sequence>
<dbReference type="EMBL" id="AP019531">
    <property type="protein sequence ID" value="BBI92105.1"/>
    <property type="molecule type" value="Genomic_DNA"/>
</dbReference>
<name>A0A455VQ70_9GAMM</name>
<gene>
    <name evidence="2" type="ORF">SSYIS1_16500</name>
</gene>